<dbReference type="RefSeq" id="XP_039138604.1">
    <property type="nucleotide sequence ID" value="XM_039282670.1"/>
</dbReference>
<organism evidence="2 3">
    <name type="scientific">Dioscorea cayennensis subsp. rotundata</name>
    <name type="common">White Guinea yam</name>
    <name type="synonym">Dioscorea rotundata</name>
    <dbReference type="NCBI Taxonomy" id="55577"/>
    <lineage>
        <taxon>Eukaryota</taxon>
        <taxon>Viridiplantae</taxon>
        <taxon>Streptophyta</taxon>
        <taxon>Embryophyta</taxon>
        <taxon>Tracheophyta</taxon>
        <taxon>Spermatophyta</taxon>
        <taxon>Magnoliopsida</taxon>
        <taxon>Liliopsida</taxon>
        <taxon>Dioscoreales</taxon>
        <taxon>Dioscoreaceae</taxon>
        <taxon>Dioscorea</taxon>
    </lineage>
</organism>
<dbReference type="Proteomes" id="UP001515500">
    <property type="component" value="Chromosome 14"/>
</dbReference>
<feature type="compositionally biased region" description="Low complexity" evidence="1">
    <location>
        <begin position="99"/>
        <end position="114"/>
    </location>
</feature>
<dbReference type="SUPFAM" id="SSF64182">
    <property type="entry name" value="DHH phosphoesterases"/>
    <property type="match status" value="1"/>
</dbReference>
<dbReference type="Gene3D" id="3.90.1640.10">
    <property type="entry name" value="inorganic pyrophosphatase (n-terminal core)"/>
    <property type="match status" value="2"/>
</dbReference>
<dbReference type="GeneID" id="120275941"/>
<dbReference type="AlphaFoldDB" id="A0AB40CFC2"/>
<name>A0AB40CFC2_DIOCR</name>
<protein>
    <submittedName>
        <fullName evidence="3">Uncharacterized protein LOC120275941 isoform X1</fullName>
    </submittedName>
</protein>
<proteinExistence type="predicted"/>
<feature type="region of interest" description="Disordered" evidence="1">
    <location>
        <begin position="99"/>
        <end position="187"/>
    </location>
</feature>
<feature type="compositionally biased region" description="Basic and acidic residues" evidence="1">
    <location>
        <begin position="66"/>
        <end position="82"/>
    </location>
</feature>
<evidence type="ECO:0000313" key="2">
    <source>
        <dbReference type="Proteomes" id="UP001515500"/>
    </source>
</evidence>
<accession>A0AB40CFC2</accession>
<dbReference type="GO" id="GO:0004309">
    <property type="term" value="F:exopolyphosphatase activity"/>
    <property type="evidence" value="ECO:0007669"/>
    <property type="project" value="TreeGrafter"/>
</dbReference>
<gene>
    <name evidence="3" type="primary">LOC120275941</name>
</gene>
<dbReference type="PANTHER" id="PTHR12112:SF39">
    <property type="entry name" value="EG:152A3.5 PROTEIN (FBGN0003116_PN PROTEIN)"/>
    <property type="match status" value="1"/>
</dbReference>
<evidence type="ECO:0000256" key="1">
    <source>
        <dbReference type="SAM" id="MobiDB-lite"/>
    </source>
</evidence>
<dbReference type="PANTHER" id="PTHR12112">
    <property type="entry name" value="BNIP - RELATED"/>
    <property type="match status" value="1"/>
</dbReference>
<feature type="compositionally biased region" description="Pro residues" evidence="1">
    <location>
        <begin position="552"/>
        <end position="568"/>
    </location>
</feature>
<dbReference type="InterPro" id="IPR038763">
    <property type="entry name" value="DHH_sf"/>
</dbReference>
<keyword evidence="2" id="KW-1185">Reference proteome</keyword>
<sequence length="586" mass="64647">MNMQFKAKSEQQQQQQQVLVPDIANLMNDWFFGSGNREKNFESIMIKSTKNDSEESFESTMTKQKSKNDESPGKISEGRKTQEWLEEARKMVAESLVRKSVSSGKSSGSPKFVSAPPSFIDRRDPLSRSARRNRSTEGFSGEILSRSARHNRNNSDAVPGAGAGTDLPSPVHEWPQGTANPSDPLGAFVALHPKLSARPKSRFQDDPQSQLNGRNDLVLSPPRVLVETAHRRSISSSTCSLEKLGGLGGDKGLLSSRGRRSASRELESVGRHLDLVVDDDVMQINSFLKRQRALIARISGKKVFANGNANAKILLSASSGISMASSMVATIGYAWLLENMENKEGGEGVVVPVMNLKRRSMQTHRQVAWLFHYLGIDASALLFSDEVDLDGLVMSNQFSILVTGKDVLNTNNEVASICTILTDNYCEHAYELLQTPNMKKLLLAGILLDTRNLDKFSKFHTHRDAEATQLLLVGSFPGLRQELFEQLIQDHRDKLFLEALKRNYGNPSCGNNDENGALQEHKVTIRKSASSSPQEEKPKQIQVLAPIQTLPTPSPAPKPSPASAPAPAPRAKNRFFLAKWFGFGSR</sequence>
<feature type="region of interest" description="Disordered" evidence="1">
    <location>
        <begin position="47"/>
        <end position="82"/>
    </location>
</feature>
<dbReference type="GO" id="GO:0005737">
    <property type="term" value="C:cytoplasm"/>
    <property type="evidence" value="ECO:0007669"/>
    <property type="project" value="TreeGrafter"/>
</dbReference>
<evidence type="ECO:0000313" key="3">
    <source>
        <dbReference type="RefSeq" id="XP_039138604.1"/>
    </source>
</evidence>
<feature type="region of interest" description="Disordered" evidence="1">
    <location>
        <begin position="525"/>
        <end position="570"/>
    </location>
</feature>
<reference evidence="3" key="1">
    <citation type="submission" date="2025-08" db="UniProtKB">
        <authorList>
            <consortium name="RefSeq"/>
        </authorList>
    </citation>
    <scope>IDENTIFICATION</scope>
</reference>